<evidence type="ECO:0000259" key="3">
    <source>
        <dbReference type="PROSITE" id="PS51186"/>
    </source>
</evidence>
<dbReference type="CDD" id="cd04301">
    <property type="entry name" value="NAT_SF"/>
    <property type="match status" value="1"/>
</dbReference>
<feature type="domain" description="N-acetyltransferase" evidence="3">
    <location>
        <begin position="3"/>
        <end position="142"/>
    </location>
</feature>
<dbReference type="Pfam" id="PF13673">
    <property type="entry name" value="Acetyltransf_10"/>
    <property type="match status" value="1"/>
</dbReference>
<dbReference type="EMBL" id="CP023483">
    <property type="protein sequence ID" value="ATF27131.1"/>
    <property type="molecule type" value="Genomic_DNA"/>
</dbReference>
<dbReference type="Proteomes" id="UP000243591">
    <property type="component" value="Chromosome"/>
</dbReference>
<dbReference type="STRING" id="2756.BFR44_03565"/>
<proteinExistence type="predicted"/>
<evidence type="ECO:0000256" key="1">
    <source>
        <dbReference type="ARBA" id="ARBA00022679"/>
    </source>
</evidence>
<dbReference type="InterPro" id="IPR000182">
    <property type="entry name" value="GNAT_dom"/>
</dbReference>
<evidence type="ECO:0000313" key="4">
    <source>
        <dbReference type="EMBL" id="ATF27131.1"/>
    </source>
</evidence>
<organism evidence="4 5">
    <name type="scientific">Brochothrix thermosphacta</name>
    <name type="common">Microbacterium thermosphactum</name>
    <dbReference type="NCBI Taxonomy" id="2756"/>
    <lineage>
        <taxon>Bacteria</taxon>
        <taxon>Bacillati</taxon>
        <taxon>Bacillota</taxon>
        <taxon>Bacilli</taxon>
        <taxon>Bacillales</taxon>
        <taxon>Listeriaceae</taxon>
        <taxon>Brochothrix</taxon>
    </lineage>
</organism>
<dbReference type="RefSeq" id="WP_081315960.1">
    <property type="nucleotide sequence ID" value="NZ_CP023483.1"/>
</dbReference>
<sequence length="145" mass="16657">MTIKMKPAIRKDDAIIISIWEASVRETHDFLLPGDFEEFKIQLIKYLPLLDMQLWLDDDVPIGFSAIANQKLEMFFIAPPYIGQGYGRSIMAHLFSDFAIKSVDVNEQNAVAVRFYLKQHFEVLSRDERDDGGKPYPILHLGLKA</sequence>
<keyword evidence="2" id="KW-0012">Acyltransferase</keyword>
<evidence type="ECO:0000313" key="5">
    <source>
        <dbReference type="Proteomes" id="UP000243591"/>
    </source>
</evidence>
<keyword evidence="5" id="KW-1185">Reference proteome</keyword>
<dbReference type="InterPro" id="IPR016181">
    <property type="entry name" value="Acyl_CoA_acyltransferase"/>
</dbReference>
<dbReference type="PROSITE" id="PS51186">
    <property type="entry name" value="GNAT"/>
    <property type="match status" value="1"/>
</dbReference>
<name>A0A291C0L5_BROTH</name>
<protein>
    <submittedName>
        <fullName evidence="4">GNAT family N-acetyltransferase</fullName>
    </submittedName>
</protein>
<accession>A0A291C0L5</accession>
<dbReference type="SUPFAM" id="SSF55729">
    <property type="entry name" value="Acyl-CoA N-acyltransferases (Nat)"/>
    <property type="match status" value="1"/>
</dbReference>
<dbReference type="GO" id="GO:0016747">
    <property type="term" value="F:acyltransferase activity, transferring groups other than amino-acyl groups"/>
    <property type="evidence" value="ECO:0007669"/>
    <property type="project" value="InterPro"/>
</dbReference>
<keyword evidence="1 4" id="KW-0808">Transferase</keyword>
<dbReference type="OrthoDB" id="9789605at2"/>
<reference evidence="4 5" key="1">
    <citation type="submission" date="2017-09" db="EMBL/GenBank/DDBJ databases">
        <title>Complete Genome Sequences of Two Strains of the Meat Spoilage Bacterium Brochothrix thermosphacta Isolated from Ground Chicken.</title>
        <authorList>
            <person name="Paoli G.C."/>
            <person name="Wijey C."/>
            <person name="Chen C.-Y."/>
            <person name="Nguyen L."/>
            <person name="Yan X."/>
            <person name="Irwin P.L."/>
        </authorList>
    </citation>
    <scope>NUCLEOTIDE SEQUENCE [LARGE SCALE GENOMIC DNA]</scope>
    <source>
        <strain evidence="4 5">BI</strain>
    </source>
</reference>
<dbReference type="PANTHER" id="PTHR43800">
    <property type="entry name" value="PEPTIDYL-LYSINE N-ACETYLTRANSFERASE YJAB"/>
    <property type="match status" value="1"/>
</dbReference>
<dbReference type="KEGG" id="bths:CNY62_12555"/>
<dbReference type="PANTHER" id="PTHR43800:SF1">
    <property type="entry name" value="PEPTIDYL-LYSINE N-ACETYLTRANSFERASE YJAB"/>
    <property type="match status" value="1"/>
</dbReference>
<gene>
    <name evidence="4" type="ORF">CNY62_12555</name>
</gene>
<dbReference type="AlphaFoldDB" id="A0A291C0L5"/>
<dbReference type="Gene3D" id="3.40.630.30">
    <property type="match status" value="1"/>
</dbReference>
<evidence type="ECO:0000256" key="2">
    <source>
        <dbReference type="ARBA" id="ARBA00023315"/>
    </source>
</evidence>